<dbReference type="RefSeq" id="WP_206824565.1">
    <property type="nucleotide sequence ID" value="NZ_JAEMWU010000002.1"/>
</dbReference>
<reference evidence="7" key="1">
    <citation type="submission" date="2020-12" db="EMBL/GenBank/DDBJ databases">
        <title>PHA producing bacteria isolated from mangrove.</title>
        <authorList>
            <person name="Zheng W."/>
            <person name="Yu S."/>
            <person name="Huang Y."/>
        </authorList>
    </citation>
    <scope>NUCLEOTIDE SEQUENCE</scope>
    <source>
        <strain evidence="7">GN8-5</strain>
    </source>
</reference>
<dbReference type="Proteomes" id="UP000664385">
    <property type="component" value="Unassembled WGS sequence"/>
</dbReference>
<dbReference type="AlphaFoldDB" id="A0A939DWS0"/>
<keyword evidence="4 5" id="KW-0472">Membrane</keyword>
<evidence type="ECO:0000256" key="5">
    <source>
        <dbReference type="SAM" id="Phobius"/>
    </source>
</evidence>
<dbReference type="GO" id="GO:0140359">
    <property type="term" value="F:ABC-type transporter activity"/>
    <property type="evidence" value="ECO:0007669"/>
    <property type="project" value="InterPro"/>
</dbReference>
<evidence type="ECO:0000256" key="4">
    <source>
        <dbReference type="ARBA" id="ARBA00023136"/>
    </source>
</evidence>
<dbReference type="InterPro" id="IPR013525">
    <property type="entry name" value="ABC2_TM"/>
</dbReference>
<dbReference type="PANTHER" id="PTHR43077">
    <property type="entry name" value="TRANSPORT PERMEASE YVFS-RELATED"/>
    <property type="match status" value="1"/>
</dbReference>
<feature type="transmembrane region" description="Helical" evidence="5">
    <location>
        <begin position="249"/>
        <end position="271"/>
    </location>
</feature>
<dbReference type="InterPro" id="IPR051328">
    <property type="entry name" value="T7SS_ABC-Transporter"/>
</dbReference>
<dbReference type="EMBL" id="JAEMWU010000002">
    <property type="protein sequence ID" value="MBN8206755.1"/>
    <property type="molecule type" value="Genomic_DNA"/>
</dbReference>
<evidence type="ECO:0000256" key="2">
    <source>
        <dbReference type="ARBA" id="ARBA00022692"/>
    </source>
</evidence>
<feature type="transmembrane region" description="Helical" evidence="5">
    <location>
        <begin position="325"/>
        <end position="355"/>
    </location>
</feature>
<evidence type="ECO:0000313" key="8">
    <source>
        <dbReference type="Proteomes" id="UP000664385"/>
    </source>
</evidence>
<feature type="transmembrane region" description="Helical" evidence="5">
    <location>
        <begin position="283"/>
        <end position="305"/>
    </location>
</feature>
<evidence type="ECO:0000313" key="7">
    <source>
        <dbReference type="EMBL" id="MBN8206755.1"/>
    </source>
</evidence>
<dbReference type="Gene3D" id="3.40.1710.10">
    <property type="entry name" value="abc type-2 transporter like domain"/>
    <property type="match status" value="1"/>
</dbReference>
<comment type="subcellular location">
    <subcellularLocation>
        <location evidence="1">Membrane</location>
        <topology evidence="1">Multi-pass membrane protein</topology>
    </subcellularLocation>
</comment>
<feature type="transmembrane region" description="Helical" evidence="5">
    <location>
        <begin position="166"/>
        <end position="189"/>
    </location>
</feature>
<gene>
    <name evidence="7" type="ORF">JF543_12405</name>
</gene>
<dbReference type="Pfam" id="PF12698">
    <property type="entry name" value="ABC2_membrane_3"/>
    <property type="match status" value="1"/>
</dbReference>
<proteinExistence type="predicted"/>
<organism evidence="7 8">
    <name type="scientific">Microbacterium esteraromaticum</name>
    <dbReference type="NCBI Taxonomy" id="57043"/>
    <lineage>
        <taxon>Bacteria</taxon>
        <taxon>Bacillati</taxon>
        <taxon>Actinomycetota</taxon>
        <taxon>Actinomycetes</taxon>
        <taxon>Micrococcales</taxon>
        <taxon>Microbacteriaceae</taxon>
        <taxon>Microbacterium</taxon>
    </lineage>
</organism>
<dbReference type="GO" id="GO:0016020">
    <property type="term" value="C:membrane"/>
    <property type="evidence" value="ECO:0007669"/>
    <property type="project" value="UniProtKB-SubCell"/>
</dbReference>
<name>A0A939DWS0_9MICO</name>
<protein>
    <submittedName>
        <fullName evidence="7">ABC transporter permease</fullName>
    </submittedName>
</protein>
<evidence type="ECO:0000256" key="3">
    <source>
        <dbReference type="ARBA" id="ARBA00022989"/>
    </source>
</evidence>
<accession>A0A939DWS0</accession>
<evidence type="ECO:0000259" key="6">
    <source>
        <dbReference type="Pfam" id="PF12698"/>
    </source>
</evidence>
<feature type="domain" description="ABC-2 type transporter transmembrane" evidence="6">
    <location>
        <begin position="25"/>
        <end position="350"/>
    </location>
</feature>
<feature type="transmembrane region" description="Helical" evidence="5">
    <location>
        <begin position="210"/>
        <end position="237"/>
    </location>
</feature>
<comment type="caution">
    <text evidence="7">The sequence shown here is derived from an EMBL/GenBank/DDBJ whole genome shotgun (WGS) entry which is preliminary data.</text>
</comment>
<evidence type="ECO:0000256" key="1">
    <source>
        <dbReference type="ARBA" id="ARBA00004141"/>
    </source>
</evidence>
<keyword evidence="3 5" id="KW-1133">Transmembrane helix</keyword>
<feature type="transmembrane region" description="Helical" evidence="5">
    <location>
        <begin position="24"/>
        <end position="45"/>
    </location>
</feature>
<keyword evidence="2 5" id="KW-0812">Transmembrane</keyword>
<sequence>MTQLNALFALISRNLRLARRRIDLLIQTMAVPVVVLGLASIIFGASDAWPIAVIDESDSADSRSLIRTLDVTQGATGPYFDTITTDADVAEGMLRDGRLHAIVTIPPDFAETQRILTSTYNINTDAMKNVRLRLTTTANLYDDLSHLTGVSASTIKEQRTDVTRTAFMGGSAVILALLLGAALISANLYAVETEHRTRKEIALTPVGTHLAAAGAAIAGWMLSLVAAIPTVLLALAFGTRIAPLDLMQAALIVVPAGVACAGLGVLAAVGLHTHRLIQPVMIMLALGSYFASGGFIPVSGLPPLARTVAEWWPPTYVFEWANPVLHGFAAGPSALSVAAVLTAAAVTVGAAMWAARQDYRRSHAQGQ</sequence>
<dbReference type="PANTHER" id="PTHR43077:SF10">
    <property type="entry name" value="TRANSPORT PERMEASE PROTEIN"/>
    <property type="match status" value="1"/>
</dbReference>